<gene>
    <name evidence="2" type="ORF">AMD00_03225</name>
</gene>
<feature type="transmembrane region" description="Helical" evidence="1">
    <location>
        <begin position="44"/>
        <end position="64"/>
    </location>
</feature>
<accession>A0A0M0LKI9</accession>
<evidence type="ECO:0000313" key="2">
    <source>
        <dbReference type="EMBL" id="KOO51496.1"/>
    </source>
</evidence>
<protein>
    <submittedName>
        <fullName evidence="2">Uncharacterized protein</fullName>
    </submittedName>
</protein>
<organism evidence="2 3">
    <name type="scientific">Viridibacillus arvi</name>
    <dbReference type="NCBI Taxonomy" id="263475"/>
    <lineage>
        <taxon>Bacteria</taxon>
        <taxon>Bacillati</taxon>
        <taxon>Bacillota</taxon>
        <taxon>Bacilli</taxon>
        <taxon>Bacillales</taxon>
        <taxon>Caryophanaceae</taxon>
        <taxon>Viridibacillus</taxon>
    </lineage>
</organism>
<evidence type="ECO:0000313" key="3">
    <source>
        <dbReference type="Proteomes" id="UP000036867"/>
    </source>
</evidence>
<proteinExistence type="predicted"/>
<dbReference type="Proteomes" id="UP000036867">
    <property type="component" value="Unassembled WGS sequence"/>
</dbReference>
<sequence length="107" mass="12305">MNAVLPNRIKVSMLIMNIIKYILLNAIWMPTFIFFMLMKQEYGLSLRSILIGCFCLIVFMIAMIQGAKIKPLILLCFILPLVVVCIEQLMIALGIQKETIFFSKVFI</sequence>
<name>A0A0M0LKI9_9BACL</name>
<evidence type="ECO:0000256" key="1">
    <source>
        <dbReference type="SAM" id="Phobius"/>
    </source>
</evidence>
<dbReference type="AlphaFoldDB" id="A0A0M0LKI9"/>
<keyword evidence="3" id="KW-1185">Reference proteome</keyword>
<feature type="transmembrane region" description="Helical" evidence="1">
    <location>
        <begin position="21"/>
        <end position="38"/>
    </location>
</feature>
<comment type="caution">
    <text evidence="2">The sequence shown here is derived from an EMBL/GenBank/DDBJ whole genome shotgun (WGS) entry which is preliminary data.</text>
</comment>
<keyword evidence="1" id="KW-0812">Transmembrane</keyword>
<dbReference type="EMBL" id="LILB01000001">
    <property type="protein sequence ID" value="KOO51496.1"/>
    <property type="molecule type" value="Genomic_DNA"/>
</dbReference>
<keyword evidence="1" id="KW-1133">Transmembrane helix</keyword>
<feature type="transmembrane region" description="Helical" evidence="1">
    <location>
        <begin position="71"/>
        <end position="95"/>
    </location>
</feature>
<keyword evidence="1" id="KW-0472">Membrane</keyword>
<reference evidence="3" key="1">
    <citation type="submission" date="2015-08" db="EMBL/GenBank/DDBJ databases">
        <title>Fjat-10028 dsm 16317.</title>
        <authorList>
            <person name="Liu B."/>
            <person name="Wang J."/>
            <person name="Zhu Y."/>
            <person name="Liu G."/>
            <person name="Chen Q."/>
            <person name="Chen Z."/>
            <person name="Lan J."/>
            <person name="Che J."/>
            <person name="Ge C."/>
            <person name="Shi H."/>
            <person name="Pan Z."/>
            <person name="Liu X."/>
        </authorList>
    </citation>
    <scope>NUCLEOTIDE SEQUENCE [LARGE SCALE GENOMIC DNA]</scope>
    <source>
        <strain evidence="3">DSM 16317</strain>
    </source>
</reference>
<dbReference type="STRING" id="263475.AMD00_03225"/>